<dbReference type="PANTHER" id="PTHR23098:SF16">
    <property type="entry name" value="REGULATORY PROTEIN ZESTE"/>
    <property type="match status" value="1"/>
</dbReference>
<organism evidence="7 8">
    <name type="scientific">Cyphomyrmex costatus</name>
    <dbReference type="NCBI Taxonomy" id="456900"/>
    <lineage>
        <taxon>Eukaryota</taxon>
        <taxon>Metazoa</taxon>
        <taxon>Ecdysozoa</taxon>
        <taxon>Arthropoda</taxon>
        <taxon>Hexapoda</taxon>
        <taxon>Insecta</taxon>
        <taxon>Pterygota</taxon>
        <taxon>Neoptera</taxon>
        <taxon>Endopterygota</taxon>
        <taxon>Hymenoptera</taxon>
        <taxon>Apocrita</taxon>
        <taxon>Aculeata</taxon>
        <taxon>Formicoidea</taxon>
        <taxon>Formicidae</taxon>
        <taxon>Myrmicinae</taxon>
        <taxon>Cyphomyrmex</taxon>
    </lineage>
</organism>
<dbReference type="AlphaFoldDB" id="A0A151IL31"/>
<reference evidence="7 8" key="1">
    <citation type="submission" date="2016-03" db="EMBL/GenBank/DDBJ databases">
        <title>Cyphomyrmex costatus WGS genome.</title>
        <authorList>
            <person name="Nygaard S."/>
            <person name="Hu H."/>
            <person name="Boomsma J."/>
            <person name="Zhang G."/>
        </authorList>
    </citation>
    <scope>NUCLEOTIDE SEQUENCE [LARGE SCALE GENOMIC DNA]</scope>
    <source>
        <strain evidence="7">MS0001</strain>
        <tissue evidence="7">Whole body</tissue>
    </source>
</reference>
<sequence>MNVTSKQKEMLLTLLKANPELVRGRMNRKSESRRKLAEGWDEIANNINAHAVGPKKNGKEWAKTWKDIKSYILKKEAKRRNYMQGTGGGPSINISFTNFEEEVIEFLTPEAAGLEGIPEGGINLTLNEKDQEVEEINVQTVEENTEIDMEINENAENISTNISIPEQNMCEQRQKQNSFLKRFDARKGKLFEQQKFTLYVNT</sequence>
<dbReference type="EMBL" id="KQ977139">
    <property type="protein sequence ID" value="KYN05463.1"/>
    <property type="molecule type" value="Genomic_DNA"/>
</dbReference>
<proteinExistence type="predicted"/>
<evidence type="ECO:0000256" key="2">
    <source>
        <dbReference type="ARBA" id="ARBA00016807"/>
    </source>
</evidence>
<name>A0A151IL31_9HYME</name>
<protein>
    <recommendedName>
        <fullName evidence="2">Regulatory protein zeste</fullName>
    </recommendedName>
</protein>
<dbReference type="STRING" id="456900.A0A151IL31"/>
<dbReference type="GO" id="GO:0005634">
    <property type="term" value="C:nucleus"/>
    <property type="evidence" value="ECO:0007669"/>
    <property type="project" value="TreeGrafter"/>
</dbReference>
<dbReference type="InterPro" id="IPR028002">
    <property type="entry name" value="Myb_DNA-bind_5"/>
</dbReference>
<keyword evidence="4" id="KW-0804">Transcription</keyword>
<evidence type="ECO:0000256" key="1">
    <source>
        <dbReference type="ARBA" id="ARBA00011764"/>
    </source>
</evidence>
<keyword evidence="8" id="KW-1185">Reference proteome</keyword>
<keyword evidence="3" id="KW-0805">Transcription regulation</keyword>
<accession>A0A151IL31</accession>
<dbReference type="Pfam" id="PF13873">
    <property type="entry name" value="Myb_DNA-bind_5"/>
    <property type="match status" value="1"/>
</dbReference>
<evidence type="ECO:0000256" key="5">
    <source>
        <dbReference type="ARBA" id="ARBA00025466"/>
    </source>
</evidence>
<evidence type="ECO:0000313" key="8">
    <source>
        <dbReference type="Proteomes" id="UP000078542"/>
    </source>
</evidence>
<evidence type="ECO:0000256" key="3">
    <source>
        <dbReference type="ARBA" id="ARBA00023015"/>
    </source>
</evidence>
<gene>
    <name evidence="7" type="ORF">ALC62_03604</name>
</gene>
<comment type="function">
    <text evidence="5">Involved in transvection phenomena (= synapsis-dependent gene expression), where the synaptic pairing of chromosomes carrying genes with which zeste interacts influences the expression of these genes. Zeste binds to DNA and stimulates transcription from a nearby promoter.</text>
</comment>
<evidence type="ECO:0000256" key="4">
    <source>
        <dbReference type="ARBA" id="ARBA00023163"/>
    </source>
</evidence>
<feature type="domain" description="Myb/SANT-like DNA-binding" evidence="6">
    <location>
        <begin position="1"/>
        <end position="73"/>
    </location>
</feature>
<dbReference type="Proteomes" id="UP000078542">
    <property type="component" value="Unassembled WGS sequence"/>
</dbReference>
<dbReference type="PANTHER" id="PTHR23098">
    <property type="entry name" value="AGAP001331-PA-RELATED"/>
    <property type="match status" value="1"/>
</dbReference>
<evidence type="ECO:0000259" key="6">
    <source>
        <dbReference type="Pfam" id="PF13873"/>
    </source>
</evidence>
<comment type="subunit">
    <text evidence="1">Self-associates forming complexes of several hundred monomers.</text>
</comment>
<evidence type="ECO:0000313" key="7">
    <source>
        <dbReference type="EMBL" id="KYN05463.1"/>
    </source>
</evidence>